<sequence length="405" mass="43901">MDGIKMTDNNELTQIKQERYRFATLIVITVLAGVSQGMLLPMLTVLLEQAGVTSGMNGLNSAALYAGVFASMFFIEKPLARFGYKRIIVGGMIAVMAASLLFPAWENLWFWVVLRILVGIGESSLHFCTQLWIISSSRAERRGRNISFYGMSYAIGFSLGPVGLNLLRFGTWVPFAAMAACFALSLLLMARLPNEYPEKDPSRASSDGRRYARIIRLAWFALIPSFLYGYMEATMNSSFPVYGLRMGWSEGWISVLLPAIGIGSLVLQMPLGVLSDRAGRKPVLIAAAFIGSLAFLMVPAAGDRLWVVHLLFAVAGGLVGSFFSLGLAYLADLLPRPLLASANVIASLNFSIGSIAGPNAGGLGIQYLSLGSLFYFLGGFFLLFAFAGLFFKGRQEEGGEKQPVG</sequence>
<feature type="transmembrane region" description="Helical" evidence="7">
    <location>
        <begin position="87"/>
        <end position="105"/>
    </location>
</feature>
<evidence type="ECO:0000256" key="1">
    <source>
        <dbReference type="ARBA" id="ARBA00004651"/>
    </source>
</evidence>
<dbReference type="InterPro" id="IPR005829">
    <property type="entry name" value="Sugar_transporter_CS"/>
</dbReference>
<dbReference type="PANTHER" id="PTHR23521:SF2">
    <property type="entry name" value="TRANSPORTER MFS SUPERFAMILY"/>
    <property type="match status" value="1"/>
</dbReference>
<feature type="transmembrane region" description="Helical" evidence="7">
    <location>
        <begin position="20"/>
        <end position="46"/>
    </location>
</feature>
<dbReference type="InterPro" id="IPR020846">
    <property type="entry name" value="MFS_dom"/>
</dbReference>
<keyword evidence="5 7" id="KW-1133">Transmembrane helix</keyword>
<feature type="transmembrane region" description="Helical" evidence="7">
    <location>
        <begin position="172"/>
        <end position="190"/>
    </location>
</feature>
<accession>A0AA96LIE0</accession>
<feature type="transmembrane region" description="Helical" evidence="7">
    <location>
        <begin position="251"/>
        <end position="271"/>
    </location>
</feature>
<keyword evidence="6 7" id="KW-0472">Membrane</keyword>
<dbReference type="PROSITE" id="PS00216">
    <property type="entry name" value="SUGAR_TRANSPORT_1"/>
    <property type="match status" value="1"/>
</dbReference>
<feature type="domain" description="Major facilitator superfamily (MFS) profile" evidence="8">
    <location>
        <begin position="21"/>
        <end position="396"/>
    </location>
</feature>
<feature type="transmembrane region" description="Helical" evidence="7">
    <location>
        <begin position="368"/>
        <end position="391"/>
    </location>
</feature>
<proteinExistence type="predicted"/>
<feature type="transmembrane region" description="Helical" evidence="7">
    <location>
        <begin position="111"/>
        <end position="134"/>
    </location>
</feature>
<evidence type="ECO:0000256" key="6">
    <source>
        <dbReference type="ARBA" id="ARBA00023136"/>
    </source>
</evidence>
<dbReference type="EMBL" id="CP130318">
    <property type="protein sequence ID" value="WNQ13879.1"/>
    <property type="molecule type" value="Genomic_DNA"/>
</dbReference>
<dbReference type="Proteomes" id="UP001305702">
    <property type="component" value="Chromosome"/>
</dbReference>
<feature type="transmembrane region" description="Helical" evidence="7">
    <location>
        <begin position="307"/>
        <end position="331"/>
    </location>
</feature>
<name>A0AA96LIE0_9BACL</name>
<feature type="transmembrane region" description="Helical" evidence="7">
    <location>
        <begin position="283"/>
        <end position="301"/>
    </location>
</feature>
<protein>
    <submittedName>
        <fullName evidence="9">MFS transporter</fullName>
    </submittedName>
</protein>
<keyword evidence="4 7" id="KW-0812">Transmembrane</keyword>
<dbReference type="RefSeq" id="WP_315607660.1">
    <property type="nucleotide sequence ID" value="NZ_CP130318.1"/>
</dbReference>
<evidence type="ECO:0000256" key="4">
    <source>
        <dbReference type="ARBA" id="ARBA00022692"/>
    </source>
</evidence>
<keyword evidence="2" id="KW-0813">Transport</keyword>
<gene>
    <name evidence="9" type="ORF">MJA45_12940</name>
</gene>
<evidence type="ECO:0000256" key="3">
    <source>
        <dbReference type="ARBA" id="ARBA00022475"/>
    </source>
</evidence>
<evidence type="ECO:0000313" key="10">
    <source>
        <dbReference type="Proteomes" id="UP001305702"/>
    </source>
</evidence>
<dbReference type="Gene3D" id="1.20.1250.20">
    <property type="entry name" value="MFS general substrate transporter like domains"/>
    <property type="match status" value="2"/>
</dbReference>
<organism evidence="9 10">
    <name type="scientific">Paenibacillus aurantius</name>
    <dbReference type="NCBI Taxonomy" id="2918900"/>
    <lineage>
        <taxon>Bacteria</taxon>
        <taxon>Bacillati</taxon>
        <taxon>Bacillota</taxon>
        <taxon>Bacilli</taxon>
        <taxon>Bacillales</taxon>
        <taxon>Paenibacillaceae</taxon>
        <taxon>Paenibacillus</taxon>
    </lineage>
</organism>
<dbReference type="PROSITE" id="PS50850">
    <property type="entry name" value="MFS"/>
    <property type="match status" value="1"/>
</dbReference>
<dbReference type="PANTHER" id="PTHR23521">
    <property type="entry name" value="TRANSPORTER MFS SUPERFAMILY"/>
    <property type="match status" value="1"/>
</dbReference>
<dbReference type="InterPro" id="IPR011701">
    <property type="entry name" value="MFS"/>
</dbReference>
<reference evidence="9 10" key="1">
    <citation type="submission" date="2022-02" db="EMBL/GenBank/DDBJ databases">
        <title>Paenibacillus sp. MBLB1776 Whole Genome Shotgun Sequencing.</title>
        <authorList>
            <person name="Hwang C.Y."/>
            <person name="Cho E.-S."/>
            <person name="Seo M.-J."/>
        </authorList>
    </citation>
    <scope>NUCLEOTIDE SEQUENCE [LARGE SCALE GENOMIC DNA]</scope>
    <source>
        <strain evidence="9 10">MBLB1776</strain>
    </source>
</reference>
<feature type="transmembrane region" description="Helical" evidence="7">
    <location>
        <begin position="58"/>
        <end position="75"/>
    </location>
</feature>
<feature type="transmembrane region" description="Helical" evidence="7">
    <location>
        <begin position="338"/>
        <end position="356"/>
    </location>
</feature>
<evidence type="ECO:0000313" key="9">
    <source>
        <dbReference type="EMBL" id="WNQ13879.1"/>
    </source>
</evidence>
<dbReference type="GO" id="GO:0005886">
    <property type="term" value="C:plasma membrane"/>
    <property type="evidence" value="ECO:0007669"/>
    <property type="project" value="UniProtKB-SubCell"/>
</dbReference>
<dbReference type="InterPro" id="IPR047200">
    <property type="entry name" value="MFS_YcaD-like"/>
</dbReference>
<feature type="transmembrane region" description="Helical" evidence="7">
    <location>
        <begin position="146"/>
        <end position="166"/>
    </location>
</feature>
<evidence type="ECO:0000256" key="5">
    <source>
        <dbReference type="ARBA" id="ARBA00022989"/>
    </source>
</evidence>
<dbReference type="SUPFAM" id="SSF103473">
    <property type="entry name" value="MFS general substrate transporter"/>
    <property type="match status" value="1"/>
</dbReference>
<dbReference type="GO" id="GO:0022857">
    <property type="term" value="F:transmembrane transporter activity"/>
    <property type="evidence" value="ECO:0007669"/>
    <property type="project" value="InterPro"/>
</dbReference>
<dbReference type="AlphaFoldDB" id="A0AA96LIE0"/>
<evidence type="ECO:0000259" key="8">
    <source>
        <dbReference type="PROSITE" id="PS50850"/>
    </source>
</evidence>
<dbReference type="KEGG" id="paun:MJA45_12940"/>
<evidence type="ECO:0000256" key="7">
    <source>
        <dbReference type="SAM" id="Phobius"/>
    </source>
</evidence>
<comment type="subcellular location">
    <subcellularLocation>
        <location evidence="1">Cell membrane</location>
        <topology evidence="1">Multi-pass membrane protein</topology>
    </subcellularLocation>
</comment>
<keyword evidence="10" id="KW-1185">Reference proteome</keyword>
<dbReference type="InterPro" id="IPR036259">
    <property type="entry name" value="MFS_trans_sf"/>
</dbReference>
<feature type="transmembrane region" description="Helical" evidence="7">
    <location>
        <begin position="211"/>
        <end position="231"/>
    </location>
</feature>
<dbReference type="CDD" id="cd17477">
    <property type="entry name" value="MFS_YcaD_like"/>
    <property type="match status" value="1"/>
</dbReference>
<dbReference type="Pfam" id="PF07690">
    <property type="entry name" value="MFS_1"/>
    <property type="match status" value="1"/>
</dbReference>
<keyword evidence="3" id="KW-1003">Cell membrane</keyword>
<evidence type="ECO:0000256" key="2">
    <source>
        <dbReference type="ARBA" id="ARBA00022448"/>
    </source>
</evidence>